<gene>
    <name evidence="1" type="ORF">SAMN02982917_1417</name>
</gene>
<dbReference type="AlphaFoldDB" id="A0A1X7EAS6"/>
<dbReference type="Pfam" id="PF13801">
    <property type="entry name" value="Metal_resist"/>
    <property type="match status" value="1"/>
</dbReference>
<dbReference type="Proteomes" id="UP000192936">
    <property type="component" value="Unassembled WGS sequence"/>
</dbReference>
<accession>A0A1X7EAS6</accession>
<dbReference type="RefSeq" id="WP_085083679.1">
    <property type="nucleotide sequence ID" value="NZ_FXAK01000002.1"/>
</dbReference>
<dbReference type="STRING" id="286727.SAMN02982917_1417"/>
<evidence type="ECO:0000313" key="2">
    <source>
        <dbReference type="Proteomes" id="UP000192936"/>
    </source>
</evidence>
<dbReference type="InterPro" id="IPR025961">
    <property type="entry name" value="Metal_resist"/>
</dbReference>
<dbReference type="OrthoDB" id="7304508at2"/>
<evidence type="ECO:0000313" key="1">
    <source>
        <dbReference type="EMBL" id="SMF30533.1"/>
    </source>
</evidence>
<proteinExistence type="predicted"/>
<organism evidence="1 2">
    <name type="scientific">Azospirillum oryzae</name>
    <dbReference type="NCBI Taxonomy" id="286727"/>
    <lineage>
        <taxon>Bacteria</taxon>
        <taxon>Pseudomonadati</taxon>
        <taxon>Pseudomonadota</taxon>
        <taxon>Alphaproteobacteria</taxon>
        <taxon>Rhodospirillales</taxon>
        <taxon>Azospirillaceae</taxon>
        <taxon>Azospirillum</taxon>
    </lineage>
</organism>
<reference evidence="1 2" key="1">
    <citation type="submission" date="2017-04" db="EMBL/GenBank/DDBJ databases">
        <authorList>
            <person name="Afonso C.L."/>
            <person name="Miller P.J."/>
            <person name="Scott M.A."/>
            <person name="Spackman E."/>
            <person name="Goraichik I."/>
            <person name="Dimitrov K.M."/>
            <person name="Suarez D.L."/>
            <person name="Swayne D.E."/>
        </authorList>
    </citation>
    <scope>NUCLEOTIDE SEQUENCE [LARGE SCALE GENOMIC DNA]</scope>
    <source>
        <strain evidence="1 2">A2P</strain>
    </source>
</reference>
<name>A0A1X7EAS6_9PROT</name>
<sequence length="148" mass="16449">MTPAIRRRWPWFLLVGSLALNMLAGGFVVAHAFRPPPPPPGGPEHLVERFVDDVSPRLSPADAAILRKAMDDARPLFVRMHISREEFAPRLRMALMAQPFDPAGLKALFGSIHANDAALRSEFETHVVDTLSRLSPEGRLRLAESRLP</sequence>
<protein>
    <submittedName>
        <fullName evidence="1">Uncharacterized membrane protein</fullName>
    </submittedName>
</protein>
<dbReference type="EMBL" id="FXAK01000002">
    <property type="protein sequence ID" value="SMF30533.1"/>
    <property type="molecule type" value="Genomic_DNA"/>
</dbReference>